<protein>
    <recommendedName>
        <fullName evidence="3">Protein SirB1 N-terminal domain-containing protein</fullName>
    </recommendedName>
</protein>
<keyword evidence="2" id="KW-1185">Reference proteome</keyword>
<evidence type="ECO:0000313" key="2">
    <source>
        <dbReference type="Proteomes" id="UP000288102"/>
    </source>
</evidence>
<dbReference type="OrthoDB" id="1041391at2"/>
<proteinExistence type="predicted"/>
<reference evidence="2" key="1">
    <citation type="journal article" date="2019" name="Syst. Appl. Microbiol.">
        <title>Flavobacterium circumlabens sp. nov. and Flavobacterium cupreum sp. nov., two psychrotrophic species isolated from Antarctic environmental samples.</title>
        <authorList>
            <person name="Kralova S."/>
            <person name="Busse H.-J."/>
            <person name="Svec P."/>
            <person name="Maslanova I."/>
            <person name="Stankova E."/>
            <person name="Bartak M."/>
            <person name="Sedlacek I."/>
        </authorList>
    </citation>
    <scope>NUCLEOTIDE SEQUENCE [LARGE SCALE GENOMIC DNA]</scope>
    <source>
        <strain evidence="2">CCM 8825</strain>
    </source>
</reference>
<accession>A0A434A7J5</accession>
<dbReference type="EMBL" id="QWDM01000006">
    <property type="protein sequence ID" value="RUT70274.1"/>
    <property type="molecule type" value="Genomic_DNA"/>
</dbReference>
<sequence length="270" mass="31163">MLFQFFSGTLQLKNSKDKHLPFKYDFEDYMGVQDYSKMFVTKLLRTGSGQCHSMPLLYLILAEEISAEAYLALSPNHSYIRFPDDNGKWYNVELTNGMFSTESYISQSGYVKSEALQNKIYMENLSKKELLSQHLSDLAGGYIYKFGYDEFAQQIIDKALQLYPKSISANLIQANINTVRFENVMSSLGINPRDNKQLQNIRNFPNAVVLLNQVNTQYALIDNLGYEHMPPEAYQQWLQLMRGEKQKEENKAIEKQFKGLLGKPIKTLKD</sequence>
<evidence type="ECO:0008006" key="3">
    <source>
        <dbReference type="Google" id="ProtNLM"/>
    </source>
</evidence>
<evidence type="ECO:0000313" key="1">
    <source>
        <dbReference type="EMBL" id="RUT70274.1"/>
    </source>
</evidence>
<dbReference type="Proteomes" id="UP000288102">
    <property type="component" value="Unassembled WGS sequence"/>
</dbReference>
<organism evidence="1 2">
    <name type="scientific">Flavobacterium cupreum</name>
    <dbReference type="NCBI Taxonomy" id="2133766"/>
    <lineage>
        <taxon>Bacteria</taxon>
        <taxon>Pseudomonadati</taxon>
        <taxon>Bacteroidota</taxon>
        <taxon>Flavobacteriia</taxon>
        <taxon>Flavobacteriales</taxon>
        <taxon>Flavobacteriaceae</taxon>
        <taxon>Flavobacterium</taxon>
    </lineage>
</organism>
<comment type="caution">
    <text evidence="1">The sequence shown here is derived from an EMBL/GenBank/DDBJ whole genome shotgun (WGS) entry which is preliminary data.</text>
</comment>
<dbReference type="RefSeq" id="WP_127338363.1">
    <property type="nucleotide sequence ID" value="NZ_QWDM01000006.1"/>
</dbReference>
<gene>
    <name evidence="1" type="ORF">D0817_10670</name>
</gene>
<dbReference type="AlphaFoldDB" id="A0A434A7J5"/>
<name>A0A434A7J5_9FLAO</name>